<reference evidence="1" key="1">
    <citation type="submission" date="2020-02" db="EMBL/GenBank/DDBJ databases">
        <authorList>
            <person name="Meier V. D."/>
        </authorList>
    </citation>
    <scope>NUCLEOTIDE SEQUENCE</scope>
    <source>
        <strain evidence="1">AVDCRST_MAG93</strain>
    </source>
</reference>
<evidence type="ECO:0000313" key="1">
    <source>
        <dbReference type="EMBL" id="CAA9367298.1"/>
    </source>
</evidence>
<sequence>MGSTPAGIAFALFALLNSADVGSGILGVLTLCKFREA</sequence>
<organism evidence="1">
    <name type="scientific">uncultured Chloroflexia bacterium</name>
    <dbReference type="NCBI Taxonomy" id="1672391"/>
    <lineage>
        <taxon>Bacteria</taxon>
        <taxon>Bacillati</taxon>
        <taxon>Chloroflexota</taxon>
        <taxon>Chloroflexia</taxon>
        <taxon>environmental samples</taxon>
    </lineage>
</organism>
<name>A0A6J4MS19_9CHLR</name>
<protein>
    <submittedName>
        <fullName evidence="1">Uncharacterized protein</fullName>
    </submittedName>
</protein>
<dbReference type="EMBL" id="CADCTR010002723">
    <property type="protein sequence ID" value="CAA9367298.1"/>
    <property type="molecule type" value="Genomic_DNA"/>
</dbReference>
<accession>A0A6J4MS19</accession>
<proteinExistence type="predicted"/>
<gene>
    <name evidence="1" type="ORF">AVDCRST_MAG93-8079</name>
</gene>
<dbReference type="AlphaFoldDB" id="A0A6J4MS19"/>